<comment type="caution">
    <text evidence="1">The sequence shown here is derived from an EMBL/GenBank/DDBJ whole genome shotgun (WGS) entry which is preliminary data.</text>
</comment>
<protein>
    <submittedName>
        <fullName evidence="1">Uncharacterized protein</fullName>
    </submittedName>
</protein>
<gene>
    <name evidence="1" type="ORF">O6H91_02G022800</name>
</gene>
<name>A0ACC2EDP7_DIPCM</name>
<dbReference type="EMBL" id="CM055093">
    <property type="protein sequence ID" value="KAJ7564562.1"/>
    <property type="molecule type" value="Genomic_DNA"/>
</dbReference>
<keyword evidence="2" id="KW-1185">Reference proteome</keyword>
<evidence type="ECO:0000313" key="1">
    <source>
        <dbReference type="EMBL" id="KAJ7564562.1"/>
    </source>
</evidence>
<evidence type="ECO:0000313" key="2">
    <source>
        <dbReference type="Proteomes" id="UP001162992"/>
    </source>
</evidence>
<proteinExistence type="predicted"/>
<accession>A0ACC2EDP7</accession>
<organism evidence="1 2">
    <name type="scientific">Diphasiastrum complanatum</name>
    <name type="common">Issler's clubmoss</name>
    <name type="synonym">Lycopodium complanatum</name>
    <dbReference type="NCBI Taxonomy" id="34168"/>
    <lineage>
        <taxon>Eukaryota</taxon>
        <taxon>Viridiplantae</taxon>
        <taxon>Streptophyta</taxon>
        <taxon>Embryophyta</taxon>
        <taxon>Tracheophyta</taxon>
        <taxon>Lycopodiopsida</taxon>
        <taxon>Lycopodiales</taxon>
        <taxon>Lycopodiaceae</taxon>
        <taxon>Lycopodioideae</taxon>
        <taxon>Diphasiastrum</taxon>
    </lineage>
</organism>
<dbReference type="Proteomes" id="UP001162992">
    <property type="component" value="Chromosome 2"/>
</dbReference>
<sequence length="880" mass="100445">MKTEGSDGKSEPGNNNENWKPNEGKWEAKDGVKTEGWDPKSESDNNNANWKANEGKWEAKEEVKTEGWDHKSESGNNNENWKPDEGKREAKEVKTDGINGEKESVKDNVNWQNDEGKWEAKVGTKPEADDKPYTNGQWQMDEHKEEKASDAKPWQDDMKELVITKGEWKQEEHSIEQNKAVESVQQRTENPEGGSGDWQNKQVSMEELSRQANAKETDNKTGQLQWESENKTDKQQAEEMKELADQSKQWKNEEDKGSNIEEHSTEPNKEAAMLQDETQKPEGGSGDWQNKQVSTEDLRPQEGGKEPDNKVEQQQGEPEKKNDIPAAEEVKESIDKSKQWKREEENTSEEHQERITAQDDTHEQQSAEGWKLEGTTTDGTNFQKEMKEPQQVKRQEHNDVSQKENEQQIEDNADWKDKSNNRENNKEEVKLHGENTSPMVDKTDKTYFEKDSKDLNVPDENKQEENKISENSNLQVKEDNREEGDQEIHMDNKTAGWETTIEPKVAKEESGEKNAHTGAGSWEVQKAIEESEPKPENWEQVKGATKPELDPEGREIIVPGEADRLQGKTALENNEKSMEIVEADESLTSAQNREDDTKLGNLQDLQVDSGDNQNQVVMPNIEEPDSGIEVSTESVEVEDYRDLIHEFSNLPLKLHETAGHVAQELLPEIHRFSEKSKNYFSLANQQIVESFLPFIGKEYAPLIASLISYGLLLLPLALVIFFIDRIRVIFSLKKVLLFANIYLAGYFATLTMASFILRAEPMSFFQKFSPSSFISLLLLQAMGYLLYLLLEIVDLVKTCWDGVALAKTLAFVHCLVGTLVGLHYYVTVFHRAMARKAPQTSWKIYGIYSTAFLVLCLLARTQHSKKEYVRIGDYTTDKKN</sequence>
<reference evidence="2" key="1">
    <citation type="journal article" date="2024" name="Proc. Natl. Acad. Sci. U.S.A.">
        <title>Extraordinary preservation of gene collinearity over three hundred million years revealed in homosporous lycophytes.</title>
        <authorList>
            <person name="Li C."/>
            <person name="Wickell D."/>
            <person name="Kuo L.Y."/>
            <person name="Chen X."/>
            <person name="Nie B."/>
            <person name="Liao X."/>
            <person name="Peng D."/>
            <person name="Ji J."/>
            <person name="Jenkins J."/>
            <person name="Williams M."/>
            <person name="Shu S."/>
            <person name="Plott C."/>
            <person name="Barry K."/>
            <person name="Rajasekar S."/>
            <person name="Grimwood J."/>
            <person name="Han X."/>
            <person name="Sun S."/>
            <person name="Hou Z."/>
            <person name="He W."/>
            <person name="Dai G."/>
            <person name="Sun C."/>
            <person name="Schmutz J."/>
            <person name="Leebens-Mack J.H."/>
            <person name="Li F.W."/>
            <person name="Wang L."/>
        </authorList>
    </citation>
    <scope>NUCLEOTIDE SEQUENCE [LARGE SCALE GENOMIC DNA]</scope>
    <source>
        <strain evidence="2">cv. PW_Plant_1</strain>
    </source>
</reference>